<feature type="transmembrane region" description="Helical" evidence="6">
    <location>
        <begin position="123"/>
        <end position="142"/>
    </location>
</feature>
<feature type="transmembrane region" description="Helical" evidence="6">
    <location>
        <begin position="272"/>
        <end position="291"/>
    </location>
</feature>
<dbReference type="AlphaFoldDB" id="A0A1J6WPC4"/>
<evidence type="ECO:0000256" key="2">
    <source>
        <dbReference type="ARBA" id="ARBA00022692"/>
    </source>
</evidence>
<feature type="transmembrane region" description="Helical" evidence="6">
    <location>
        <begin position="66"/>
        <end position="85"/>
    </location>
</feature>
<evidence type="ECO:0000256" key="1">
    <source>
        <dbReference type="ARBA" id="ARBA00004141"/>
    </source>
</evidence>
<dbReference type="RefSeq" id="WP_071620331.1">
    <property type="nucleotide sequence ID" value="NZ_MINN01000139.1"/>
</dbReference>
<comment type="subcellular location">
    <subcellularLocation>
        <location evidence="1">Membrane</location>
        <topology evidence="1">Multi-pass membrane protein</topology>
    </subcellularLocation>
</comment>
<keyword evidence="9" id="KW-1185">Reference proteome</keyword>
<evidence type="ECO:0000256" key="6">
    <source>
        <dbReference type="SAM" id="Phobius"/>
    </source>
</evidence>
<dbReference type="Proteomes" id="UP000182062">
    <property type="component" value="Unassembled WGS sequence"/>
</dbReference>
<keyword evidence="4 6" id="KW-0472">Membrane</keyword>
<name>A0A1J6WPC4_9BACI</name>
<evidence type="ECO:0000256" key="4">
    <source>
        <dbReference type="ARBA" id="ARBA00023136"/>
    </source>
</evidence>
<gene>
    <name evidence="8" type="ORF">BHE18_12695</name>
</gene>
<accession>A0A1J6WPC4</accession>
<feature type="transmembrane region" description="Helical" evidence="6">
    <location>
        <begin position="154"/>
        <end position="176"/>
    </location>
</feature>
<dbReference type="PANTHER" id="PTHR37422:SF13">
    <property type="entry name" value="LIPOPOLYSACCHARIDE BIOSYNTHESIS PROTEIN PA4999-RELATED"/>
    <property type="match status" value="1"/>
</dbReference>
<evidence type="ECO:0000313" key="9">
    <source>
        <dbReference type="Proteomes" id="UP000182062"/>
    </source>
</evidence>
<evidence type="ECO:0000256" key="5">
    <source>
        <dbReference type="SAM" id="MobiDB-lite"/>
    </source>
</evidence>
<keyword evidence="3 6" id="KW-1133">Transmembrane helix</keyword>
<feature type="transmembrane region" description="Helical" evidence="6">
    <location>
        <begin position="441"/>
        <end position="461"/>
    </location>
</feature>
<reference evidence="8 9" key="1">
    <citation type="submission" date="2016-09" db="EMBL/GenBank/DDBJ databases">
        <title>Bacillus aquimaris SAMM genome sequence reveals colonization and biosurfactant production capacities.</title>
        <authorList>
            <person name="Waghmode S.R."/>
            <person name="Suryavanshi M.V."/>
        </authorList>
    </citation>
    <scope>NUCLEOTIDE SEQUENCE [LARGE SCALE GENOMIC DNA]</scope>
    <source>
        <strain evidence="8 9">SAMM</strain>
    </source>
</reference>
<organism evidence="8 9">
    <name type="scientific">Rossellomorea aquimaris</name>
    <dbReference type="NCBI Taxonomy" id="189382"/>
    <lineage>
        <taxon>Bacteria</taxon>
        <taxon>Bacillati</taxon>
        <taxon>Bacillota</taxon>
        <taxon>Bacilli</taxon>
        <taxon>Bacillales</taxon>
        <taxon>Bacillaceae</taxon>
        <taxon>Rossellomorea</taxon>
    </lineage>
</organism>
<evidence type="ECO:0000259" key="7">
    <source>
        <dbReference type="Pfam" id="PF04932"/>
    </source>
</evidence>
<dbReference type="InterPro" id="IPR051533">
    <property type="entry name" value="WaaL-like"/>
</dbReference>
<feature type="transmembrane region" description="Helical" evidence="6">
    <location>
        <begin position="97"/>
        <end position="117"/>
    </location>
</feature>
<dbReference type="Pfam" id="PF04932">
    <property type="entry name" value="Wzy_C"/>
    <property type="match status" value="1"/>
</dbReference>
<evidence type="ECO:0000256" key="3">
    <source>
        <dbReference type="ARBA" id="ARBA00022989"/>
    </source>
</evidence>
<evidence type="ECO:0000313" key="8">
    <source>
        <dbReference type="EMBL" id="OIU67681.1"/>
    </source>
</evidence>
<feature type="domain" description="O-antigen ligase-related" evidence="7">
    <location>
        <begin position="236"/>
        <end position="422"/>
    </location>
</feature>
<keyword evidence="2 6" id="KW-0812">Transmembrane</keyword>
<feature type="transmembrane region" description="Helical" evidence="6">
    <location>
        <begin position="409"/>
        <end position="429"/>
    </location>
</feature>
<comment type="caution">
    <text evidence="8">The sequence shown here is derived from an EMBL/GenBank/DDBJ whole genome shotgun (WGS) entry which is preliminary data.</text>
</comment>
<feature type="transmembrane region" description="Helical" evidence="6">
    <location>
        <begin position="6"/>
        <end position="22"/>
    </location>
</feature>
<sequence>MLTRNRRILLLIVIGVLVPLLIQHPIAAYLCTLAVLALIFKDKVSGVLFLFVYFPLRPFLIEVNGGLKLTGDIVILLLFLLTLVHMFRNPGSIGRKYAFTLAFIGFCLTGTIAAFVTGVGLPAIVFQNRAFIITFLLIFIAAELDVSREDVRRFLWITIITGAVLSIHGLFEFIGHRTVLVPQAWEEWNLSSVNEMRVYGLTANPNVLGTYLSICLFASLYVWQTSEKYKAWLISASILMLGVLCLTFSRGSILAFGLAYALYFLLTRNWRLAVKLIITAVAGLAIIYYPANMARDYAAAGIGDHSNGSHEAPDKTVKEEKKPVPDSRTSSTFSKRFKEMFSDEIIQKSSEWGRLYVVFKGLEIYMEHPVIGTGFGTYGDSATLSYGSPIAEEYKLPARMYSDNQYIQLLVETGTIGTILVLAFAVSIIRKCWKDRRHPLTPVLFSFLIAILAMALFYNVLEEKILTLYFYAALGYFLREGAMKKLDSNGKLG</sequence>
<feature type="compositionally biased region" description="Basic and acidic residues" evidence="5">
    <location>
        <begin position="307"/>
        <end position="325"/>
    </location>
</feature>
<feature type="transmembrane region" description="Helical" evidence="6">
    <location>
        <begin position="233"/>
        <end position="266"/>
    </location>
</feature>
<dbReference type="EMBL" id="MINN01000139">
    <property type="protein sequence ID" value="OIU67681.1"/>
    <property type="molecule type" value="Genomic_DNA"/>
</dbReference>
<dbReference type="PANTHER" id="PTHR37422">
    <property type="entry name" value="TEICHURONIC ACID BIOSYNTHESIS PROTEIN TUAE"/>
    <property type="match status" value="1"/>
</dbReference>
<dbReference type="GO" id="GO:0016020">
    <property type="term" value="C:membrane"/>
    <property type="evidence" value="ECO:0007669"/>
    <property type="project" value="UniProtKB-SubCell"/>
</dbReference>
<feature type="region of interest" description="Disordered" evidence="5">
    <location>
        <begin position="305"/>
        <end position="331"/>
    </location>
</feature>
<feature type="transmembrane region" description="Helical" evidence="6">
    <location>
        <begin position="196"/>
        <end position="221"/>
    </location>
</feature>
<proteinExistence type="predicted"/>
<dbReference type="InterPro" id="IPR007016">
    <property type="entry name" value="O-antigen_ligase-rel_domated"/>
</dbReference>
<protein>
    <recommendedName>
        <fullName evidence="7">O-antigen ligase-related domain-containing protein</fullName>
    </recommendedName>
</protein>